<evidence type="ECO:0000313" key="3">
    <source>
        <dbReference type="Proteomes" id="UP000249341"/>
    </source>
</evidence>
<dbReference type="Proteomes" id="UP000249341">
    <property type="component" value="Unassembled WGS sequence"/>
</dbReference>
<evidence type="ECO:0000313" key="2">
    <source>
        <dbReference type="EMBL" id="RAK31779.1"/>
    </source>
</evidence>
<comment type="caution">
    <text evidence="2">The sequence shown here is derived from an EMBL/GenBank/DDBJ whole genome shotgun (WGS) entry which is preliminary data.</text>
</comment>
<dbReference type="PANTHER" id="PTHR11748">
    <property type="entry name" value="D-LACTATE DEHYDROGENASE"/>
    <property type="match status" value="1"/>
</dbReference>
<dbReference type="GO" id="GO:0071949">
    <property type="term" value="F:FAD binding"/>
    <property type="evidence" value="ECO:0007669"/>
    <property type="project" value="InterPro"/>
</dbReference>
<accession>A0A327Z5L4</accession>
<dbReference type="PROSITE" id="PS51387">
    <property type="entry name" value="FAD_PCMH"/>
    <property type="match status" value="1"/>
</dbReference>
<dbReference type="InterPro" id="IPR006094">
    <property type="entry name" value="Oxid_FAD_bind_N"/>
</dbReference>
<dbReference type="InterPro" id="IPR016166">
    <property type="entry name" value="FAD-bd_PCMH"/>
</dbReference>
<gene>
    <name evidence="2" type="ORF">B0I29_11427</name>
</gene>
<dbReference type="Pfam" id="PF01565">
    <property type="entry name" value="FAD_binding_4"/>
    <property type="match status" value="1"/>
</dbReference>
<dbReference type="EMBL" id="QLMJ01000014">
    <property type="protein sequence ID" value="RAK31779.1"/>
    <property type="molecule type" value="Genomic_DNA"/>
</dbReference>
<sequence length="373" mass="37976">MSDSLLDALVDICGPGFARPARTVDQVTGRRAGLVAQPATAPSLAAVLRLAAARGLSFRPRGAGTKIDWGAPPAGLDLIVDTARLNGMWDHHDTTAVVAAGTPVSAVQAALALRGQRLAVDPPSVGATVGGMLAVNESGPLRHRFGSPASQTVSVDYVSAVGVEGESDGEDGRPGIAEIDGVITSAVLRLEPLPPARRWVGRSVSTPAEVDELVALTLDLSPSAIEVDLPGAGGGVLALLLEGQESEVAGAADKIAGLWGGGAVVASSAPSWWGRYPFGAADVALRIAVHPRHLQAVAYSLGDAAGRAVAIRGSAGVGTVHAVLPSSLGPIRVREIVAGMEHVLLARRGRLKIVSAPPELAPDLPVAGRQDLF</sequence>
<dbReference type="SUPFAM" id="SSF56176">
    <property type="entry name" value="FAD-binding/transporter-associated domain-like"/>
    <property type="match status" value="1"/>
</dbReference>
<feature type="domain" description="FAD-binding PCMH-type" evidence="1">
    <location>
        <begin position="27"/>
        <end position="193"/>
    </location>
</feature>
<evidence type="ECO:0000259" key="1">
    <source>
        <dbReference type="PROSITE" id="PS51387"/>
    </source>
</evidence>
<proteinExistence type="predicted"/>
<dbReference type="RefSeq" id="WP_245972759.1">
    <property type="nucleotide sequence ID" value="NZ_JACHWI010000004.1"/>
</dbReference>
<dbReference type="InterPro" id="IPR016169">
    <property type="entry name" value="FAD-bd_PCMH_sub2"/>
</dbReference>
<dbReference type="InterPro" id="IPR036318">
    <property type="entry name" value="FAD-bd_PCMH-like_sf"/>
</dbReference>
<reference evidence="2 3" key="1">
    <citation type="submission" date="2018-06" db="EMBL/GenBank/DDBJ databases">
        <title>Genomic Encyclopedia of Type Strains, Phase III (KMG-III): the genomes of soil and plant-associated and newly described type strains.</title>
        <authorList>
            <person name="Whitman W."/>
        </authorList>
    </citation>
    <scope>NUCLEOTIDE SEQUENCE [LARGE SCALE GENOMIC DNA]</scope>
    <source>
        <strain evidence="2 3">CGMCC 4.7090</strain>
    </source>
</reference>
<protein>
    <submittedName>
        <fullName evidence="2">Glycolate oxidase FAD binding subunit</fullName>
    </submittedName>
</protein>
<dbReference type="PANTHER" id="PTHR11748:SF103">
    <property type="entry name" value="GLYCOLATE OXIDASE SUBUNIT GLCE"/>
    <property type="match status" value="1"/>
</dbReference>
<dbReference type="Gene3D" id="3.30.465.10">
    <property type="match status" value="1"/>
</dbReference>
<dbReference type="AlphaFoldDB" id="A0A327Z5L4"/>
<organism evidence="2 3">
    <name type="scientific">Actinoplanes lutulentus</name>
    <dbReference type="NCBI Taxonomy" id="1287878"/>
    <lineage>
        <taxon>Bacteria</taxon>
        <taxon>Bacillati</taxon>
        <taxon>Actinomycetota</taxon>
        <taxon>Actinomycetes</taxon>
        <taxon>Micromonosporales</taxon>
        <taxon>Micromonosporaceae</taxon>
        <taxon>Actinoplanes</taxon>
    </lineage>
</organism>
<name>A0A327Z5L4_9ACTN</name>
<keyword evidence="3" id="KW-1185">Reference proteome</keyword>